<comment type="caution">
    <text evidence="7">The sequence shown here is derived from an EMBL/GenBank/DDBJ whole genome shotgun (WGS) entry which is preliminary data.</text>
</comment>
<comment type="similarity">
    <text evidence="1">Belongs to the sigma-70 factor family. ECF subfamily.</text>
</comment>
<dbReference type="InterPro" id="IPR039425">
    <property type="entry name" value="RNA_pol_sigma-70-like"/>
</dbReference>
<organism evidence="7 8">
    <name type="scientific">Herminiimonas contaminans</name>
    <dbReference type="NCBI Taxonomy" id="1111140"/>
    <lineage>
        <taxon>Bacteria</taxon>
        <taxon>Pseudomonadati</taxon>
        <taxon>Pseudomonadota</taxon>
        <taxon>Betaproteobacteria</taxon>
        <taxon>Burkholderiales</taxon>
        <taxon>Oxalobacteraceae</taxon>
        <taxon>Herminiimonas</taxon>
    </lineage>
</organism>
<dbReference type="PANTHER" id="PTHR43133">
    <property type="entry name" value="RNA POLYMERASE ECF-TYPE SIGMA FACTO"/>
    <property type="match status" value="1"/>
</dbReference>
<feature type="domain" description="RNA polymerase sigma factor 70 region 4 type 2" evidence="6">
    <location>
        <begin position="114"/>
        <end position="166"/>
    </location>
</feature>
<evidence type="ECO:0000256" key="4">
    <source>
        <dbReference type="ARBA" id="ARBA00023163"/>
    </source>
</evidence>
<dbReference type="CDD" id="cd06171">
    <property type="entry name" value="Sigma70_r4"/>
    <property type="match status" value="1"/>
</dbReference>
<dbReference type="Gene3D" id="1.10.1740.10">
    <property type="match status" value="1"/>
</dbReference>
<dbReference type="InterPro" id="IPR013325">
    <property type="entry name" value="RNA_pol_sigma_r2"/>
</dbReference>
<evidence type="ECO:0000313" key="7">
    <source>
        <dbReference type="EMBL" id="MBF8178004.1"/>
    </source>
</evidence>
<evidence type="ECO:0000313" key="8">
    <source>
        <dbReference type="Proteomes" id="UP000657372"/>
    </source>
</evidence>
<evidence type="ECO:0000259" key="5">
    <source>
        <dbReference type="Pfam" id="PF04542"/>
    </source>
</evidence>
<evidence type="ECO:0000259" key="6">
    <source>
        <dbReference type="Pfam" id="PF08281"/>
    </source>
</evidence>
<dbReference type="NCBIfam" id="NF007232">
    <property type="entry name" value="PRK09651.1"/>
    <property type="match status" value="1"/>
</dbReference>
<evidence type="ECO:0000256" key="1">
    <source>
        <dbReference type="ARBA" id="ARBA00010641"/>
    </source>
</evidence>
<dbReference type="InterPro" id="IPR013324">
    <property type="entry name" value="RNA_pol_sigma_r3/r4-like"/>
</dbReference>
<dbReference type="InterPro" id="IPR013249">
    <property type="entry name" value="RNA_pol_sigma70_r4_t2"/>
</dbReference>
<gene>
    <name evidence="7" type="ORF">IXC47_09955</name>
</gene>
<dbReference type="PANTHER" id="PTHR43133:SF63">
    <property type="entry name" value="RNA POLYMERASE SIGMA FACTOR FECI-RELATED"/>
    <property type="match status" value="1"/>
</dbReference>
<proteinExistence type="inferred from homology"/>
<dbReference type="NCBIfam" id="TIGR02937">
    <property type="entry name" value="sigma70-ECF"/>
    <property type="match status" value="1"/>
</dbReference>
<accession>A0ABS0EV97</accession>
<dbReference type="InterPro" id="IPR036388">
    <property type="entry name" value="WH-like_DNA-bd_sf"/>
</dbReference>
<dbReference type="InterPro" id="IPR007627">
    <property type="entry name" value="RNA_pol_sigma70_r2"/>
</dbReference>
<dbReference type="RefSeq" id="WP_175624588.1">
    <property type="nucleotide sequence ID" value="NZ_JADOEL010000006.1"/>
</dbReference>
<dbReference type="NCBIfam" id="NF009180">
    <property type="entry name" value="PRK12528.1"/>
    <property type="match status" value="1"/>
</dbReference>
<dbReference type="Proteomes" id="UP000657372">
    <property type="component" value="Unassembled WGS sequence"/>
</dbReference>
<keyword evidence="2" id="KW-0805">Transcription regulation</keyword>
<name>A0ABS0EV97_9BURK</name>
<reference evidence="7 8" key="1">
    <citation type="submission" date="2020-11" db="EMBL/GenBank/DDBJ databases">
        <title>WGS of Herminiimonas contaminans strain Marseille-Q4544 isolated from planarians Schmidtea mediterranea.</title>
        <authorList>
            <person name="Kangale L."/>
        </authorList>
    </citation>
    <scope>NUCLEOTIDE SEQUENCE [LARGE SCALE GENOMIC DNA]</scope>
    <source>
        <strain evidence="7 8">Marseille-Q4544</strain>
    </source>
</reference>
<dbReference type="Gene3D" id="1.10.10.10">
    <property type="entry name" value="Winged helix-like DNA-binding domain superfamily/Winged helix DNA-binding domain"/>
    <property type="match status" value="1"/>
</dbReference>
<dbReference type="Pfam" id="PF08281">
    <property type="entry name" value="Sigma70_r4_2"/>
    <property type="match status" value="1"/>
</dbReference>
<keyword evidence="4" id="KW-0804">Transcription</keyword>
<dbReference type="Pfam" id="PF04542">
    <property type="entry name" value="Sigma70_r2"/>
    <property type="match status" value="1"/>
</dbReference>
<dbReference type="EMBL" id="JADOEL010000006">
    <property type="protein sequence ID" value="MBF8178004.1"/>
    <property type="molecule type" value="Genomic_DNA"/>
</dbReference>
<evidence type="ECO:0000256" key="3">
    <source>
        <dbReference type="ARBA" id="ARBA00023082"/>
    </source>
</evidence>
<evidence type="ECO:0000256" key="2">
    <source>
        <dbReference type="ARBA" id="ARBA00023015"/>
    </source>
</evidence>
<dbReference type="InterPro" id="IPR014284">
    <property type="entry name" value="RNA_pol_sigma-70_dom"/>
</dbReference>
<sequence>MSATDTLLQQQVHTLYSNHHGWLFGWLRKKLGCAHNAADIAQDTFLRILTAQDKRSDLDLREPRAYLTTVAGRVILNHYRRLSLERAYLEALALVPDMYAPAPEDRLIILETLHEIDAMLDALPHKARTAFLLAQFEELSYAEISVRLDVSVRTVKRYMAQAFEECIMLDL</sequence>
<feature type="domain" description="RNA polymerase sigma-70 region 2" evidence="5">
    <location>
        <begin position="15"/>
        <end position="82"/>
    </location>
</feature>
<dbReference type="SUPFAM" id="SSF88659">
    <property type="entry name" value="Sigma3 and sigma4 domains of RNA polymerase sigma factors"/>
    <property type="match status" value="1"/>
</dbReference>
<keyword evidence="3" id="KW-0731">Sigma factor</keyword>
<dbReference type="SUPFAM" id="SSF88946">
    <property type="entry name" value="Sigma2 domain of RNA polymerase sigma factors"/>
    <property type="match status" value="1"/>
</dbReference>
<keyword evidence="8" id="KW-1185">Reference proteome</keyword>
<protein>
    <submittedName>
        <fullName evidence="7">Sigma-70 family RNA polymerase sigma factor</fullName>
    </submittedName>
</protein>